<dbReference type="KEGG" id="pseg:D3H65_15990"/>
<evidence type="ECO:0000313" key="2">
    <source>
        <dbReference type="Proteomes" id="UP000263900"/>
    </source>
</evidence>
<dbReference type="EMBL" id="CP032157">
    <property type="protein sequence ID" value="AXY75394.1"/>
    <property type="molecule type" value="Genomic_DNA"/>
</dbReference>
<evidence type="ECO:0000313" key="1">
    <source>
        <dbReference type="EMBL" id="AXY75394.1"/>
    </source>
</evidence>
<name>A0A3B7MLL8_9BACT</name>
<sequence length="95" mass="11249">MTPSIPLQRFIDSLQYFNLQEGPSNAAISGSQSMDTDSWRYIFELADKNHYRIIEYNVSSVNGLRPFHERVWGLLFFLKRQLGVEFRDPIEEYEE</sequence>
<dbReference type="Proteomes" id="UP000263900">
    <property type="component" value="Chromosome"/>
</dbReference>
<organism evidence="1 2">
    <name type="scientific">Paraflavitalea soli</name>
    <dbReference type="NCBI Taxonomy" id="2315862"/>
    <lineage>
        <taxon>Bacteria</taxon>
        <taxon>Pseudomonadati</taxon>
        <taxon>Bacteroidota</taxon>
        <taxon>Chitinophagia</taxon>
        <taxon>Chitinophagales</taxon>
        <taxon>Chitinophagaceae</taxon>
        <taxon>Paraflavitalea</taxon>
    </lineage>
</organism>
<proteinExistence type="predicted"/>
<protein>
    <submittedName>
        <fullName evidence="1">Uncharacterized protein</fullName>
    </submittedName>
</protein>
<keyword evidence="2" id="KW-1185">Reference proteome</keyword>
<dbReference type="AlphaFoldDB" id="A0A3B7MLL8"/>
<reference evidence="1 2" key="1">
    <citation type="submission" date="2018-09" db="EMBL/GenBank/DDBJ databases">
        <title>Genome sequencing of strain 6GH32-13.</title>
        <authorList>
            <person name="Weon H.-Y."/>
            <person name="Heo J."/>
            <person name="Kwon S.-W."/>
        </authorList>
    </citation>
    <scope>NUCLEOTIDE SEQUENCE [LARGE SCALE GENOMIC DNA]</scope>
    <source>
        <strain evidence="1 2">5GH32-13</strain>
    </source>
</reference>
<accession>A0A3B7MLL8</accession>
<gene>
    <name evidence="1" type="ORF">D3H65_15990</name>
</gene>